<evidence type="ECO:0000313" key="2">
    <source>
        <dbReference type="Proteomes" id="UP000003399"/>
    </source>
</evidence>
<sequence>MAKWLGILEKKKELSNQTLLNSFIEIVSSPLLNKVVFKFW</sequence>
<accession>F9PB39</accession>
<dbReference type="AlphaFoldDB" id="F9PB39"/>
<comment type="caution">
    <text evidence="1">The sequence shown here is derived from an EMBL/GenBank/DDBJ whole genome shotgun (WGS) entry which is preliminary data.</text>
</comment>
<protein>
    <submittedName>
        <fullName evidence="1">Uncharacterized protein</fullName>
    </submittedName>
</protein>
<name>F9PB39_9STRE</name>
<dbReference type="Proteomes" id="UP000003399">
    <property type="component" value="Unassembled WGS sequence"/>
</dbReference>
<gene>
    <name evidence="1" type="ORF">HMPREF1124_1058</name>
</gene>
<evidence type="ECO:0000313" key="1">
    <source>
        <dbReference type="EMBL" id="EGV14903.1"/>
    </source>
</evidence>
<organism evidence="1 2">
    <name type="scientific">Streptococcus infantis X</name>
    <dbReference type="NCBI Taxonomy" id="997830"/>
    <lineage>
        <taxon>Bacteria</taxon>
        <taxon>Bacillati</taxon>
        <taxon>Bacillota</taxon>
        <taxon>Bacilli</taxon>
        <taxon>Lactobacillales</taxon>
        <taxon>Streptococcaceae</taxon>
        <taxon>Streptococcus</taxon>
    </lineage>
</organism>
<dbReference type="EMBL" id="AFUQ01000001">
    <property type="protein sequence ID" value="EGV14903.1"/>
    <property type="molecule type" value="Genomic_DNA"/>
</dbReference>
<reference evidence="1 2" key="1">
    <citation type="submission" date="2011-07" db="EMBL/GenBank/DDBJ databases">
        <authorList>
            <person name="Harkins D.M."/>
            <person name="Madupu R."/>
            <person name="Durkin A.S."/>
            <person name="Torralba M."/>
            <person name="Methe B."/>
            <person name="Sutton G.G."/>
            <person name="Nelson K.E."/>
        </authorList>
    </citation>
    <scope>NUCLEOTIDE SEQUENCE [LARGE SCALE GENOMIC DNA]</scope>
    <source>
        <strain evidence="1 2">X</strain>
    </source>
</reference>
<proteinExistence type="predicted"/>
<dbReference type="PATRIC" id="fig|997830.4.peg.541"/>